<evidence type="ECO:0000256" key="1">
    <source>
        <dbReference type="ARBA" id="ARBA00022630"/>
    </source>
</evidence>
<dbReference type="InterPro" id="IPR036683">
    <property type="entry name" value="CO_DH_flav_C_dom_sf"/>
</dbReference>
<evidence type="ECO:0000256" key="2">
    <source>
        <dbReference type="ARBA" id="ARBA00022827"/>
    </source>
</evidence>
<dbReference type="Gene3D" id="3.30.390.50">
    <property type="entry name" value="CO dehydrogenase flavoprotein, C-terminal domain"/>
    <property type="match status" value="1"/>
</dbReference>
<gene>
    <name evidence="5" type="ordered locus">Desti_0415</name>
</gene>
<dbReference type="SMART" id="SM01092">
    <property type="entry name" value="CO_deh_flav_C"/>
    <property type="match status" value="1"/>
</dbReference>
<dbReference type="InterPro" id="IPR051312">
    <property type="entry name" value="Diverse_Substr_Oxidored"/>
</dbReference>
<keyword evidence="1" id="KW-0285">Flavoprotein</keyword>
<evidence type="ECO:0000256" key="3">
    <source>
        <dbReference type="ARBA" id="ARBA00023002"/>
    </source>
</evidence>
<proteinExistence type="predicted"/>
<dbReference type="SUPFAM" id="SSF56176">
    <property type="entry name" value="FAD-binding/transporter-associated domain-like"/>
    <property type="match status" value="1"/>
</dbReference>
<reference evidence="6" key="1">
    <citation type="submission" date="2012-06" db="EMBL/GenBank/DDBJ databases">
        <title>Complete sequence of chromosome of Desulfomonile tiedjei DSM 6799.</title>
        <authorList>
            <person name="Lucas S."/>
            <person name="Copeland A."/>
            <person name="Lapidus A."/>
            <person name="Glavina del Rio T."/>
            <person name="Dalin E."/>
            <person name="Tice H."/>
            <person name="Bruce D."/>
            <person name="Goodwin L."/>
            <person name="Pitluck S."/>
            <person name="Peters L."/>
            <person name="Ovchinnikova G."/>
            <person name="Zeytun A."/>
            <person name="Lu M."/>
            <person name="Kyrpides N."/>
            <person name="Mavromatis K."/>
            <person name="Ivanova N."/>
            <person name="Brettin T."/>
            <person name="Detter J.C."/>
            <person name="Han C."/>
            <person name="Larimer F."/>
            <person name="Land M."/>
            <person name="Hauser L."/>
            <person name="Markowitz V."/>
            <person name="Cheng J.-F."/>
            <person name="Hugenholtz P."/>
            <person name="Woyke T."/>
            <person name="Wu D."/>
            <person name="Spring S."/>
            <person name="Schroeder M."/>
            <person name="Brambilla E."/>
            <person name="Klenk H.-P."/>
            <person name="Eisen J.A."/>
        </authorList>
    </citation>
    <scope>NUCLEOTIDE SEQUENCE [LARGE SCALE GENOMIC DNA]</scope>
    <source>
        <strain evidence="6">ATCC 49306 / DSM 6799 / DCB-1</strain>
    </source>
</reference>
<name>I4C0Q9_DESTA</name>
<sequence length="288" mass="30874">MRSSFRYIRPNSLNEALSCLAEQGERAAVIAGGTDLSITIRKGELNKDCVVDISRLPEAKAVELADGALLLGAALTFTELIRNPLIAKHAPVLGAACRCIGSVQIRNAGTLGGNVANASPAADSVPALMVHNARVLVQSLASQRVLTLAQVVTGPYTTTLEPGEIILGFLVDLMPSTYRFSFQRIARRKALSIARANAAVLSCQSSEGKVIDFRLSVGSITPRPCRLSEAEAHLVGQIPSIRLIKEAAELVTREMIRKSGVRSSTEYKKPAVEGLVLKTITDVFRPYL</sequence>
<dbReference type="OrthoDB" id="9783813at2"/>
<dbReference type="STRING" id="706587.Desti_0415"/>
<evidence type="ECO:0000313" key="6">
    <source>
        <dbReference type="Proteomes" id="UP000006055"/>
    </source>
</evidence>
<dbReference type="SUPFAM" id="SSF55447">
    <property type="entry name" value="CO dehydrogenase flavoprotein C-terminal domain-like"/>
    <property type="match status" value="1"/>
</dbReference>
<dbReference type="InterPro" id="IPR016169">
    <property type="entry name" value="FAD-bd_PCMH_sub2"/>
</dbReference>
<dbReference type="Proteomes" id="UP000006055">
    <property type="component" value="Chromosome"/>
</dbReference>
<dbReference type="HOGENOM" id="CLU_058050_0_1_7"/>
<dbReference type="PROSITE" id="PS51387">
    <property type="entry name" value="FAD_PCMH"/>
    <property type="match status" value="1"/>
</dbReference>
<organism evidence="5 6">
    <name type="scientific">Desulfomonile tiedjei (strain ATCC 49306 / DSM 6799 / DCB-1)</name>
    <dbReference type="NCBI Taxonomy" id="706587"/>
    <lineage>
        <taxon>Bacteria</taxon>
        <taxon>Pseudomonadati</taxon>
        <taxon>Thermodesulfobacteriota</taxon>
        <taxon>Desulfomonilia</taxon>
        <taxon>Desulfomonilales</taxon>
        <taxon>Desulfomonilaceae</taxon>
        <taxon>Desulfomonile</taxon>
    </lineage>
</organism>
<dbReference type="eggNOG" id="COG1319">
    <property type="taxonomic scope" value="Bacteria"/>
</dbReference>
<dbReference type="Gene3D" id="3.30.465.10">
    <property type="match status" value="1"/>
</dbReference>
<dbReference type="GO" id="GO:0016491">
    <property type="term" value="F:oxidoreductase activity"/>
    <property type="evidence" value="ECO:0007669"/>
    <property type="project" value="UniProtKB-KW"/>
</dbReference>
<dbReference type="InterPro" id="IPR005107">
    <property type="entry name" value="CO_DH_flav_C"/>
</dbReference>
<dbReference type="InterPro" id="IPR036318">
    <property type="entry name" value="FAD-bd_PCMH-like_sf"/>
</dbReference>
<keyword evidence="6" id="KW-1185">Reference proteome</keyword>
<accession>I4C0Q9</accession>
<dbReference type="InterPro" id="IPR016167">
    <property type="entry name" value="FAD-bd_PCMH_sub1"/>
</dbReference>
<dbReference type="RefSeq" id="WP_014808309.1">
    <property type="nucleotide sequence ID" value="NC_018025.1"/>
</dbReference>
<dbReference type="KEGG" id="dti:Desti_0415"/>
<dbReference type="AlphaFoldDB" id="I4C0Q9"/>
<dbReference type="PANTHER" id="PTHR42659">
    <property type="entry name" value="XANTHINE DEHYDROGENASE SUBUNIT C-RELATED"/>
    <property type="match status" value="1"/>
</dbReference>
<feature type="domain" description="FAD-binding PCMH-type" evidence="4">
    <location>
        <begin position="1"/>
        <end position="176"/>
    </location>
</feature>
<dbReference type="Pfam" id="PF00941">
    <property type="entry name" value="FAD_binding_5"/>
    <property type="match status" value="1"/>
</dbReference>
<dbReference type="InterPro" id="IPR016166">
    <property type="entry name" value="FAD-bd_PCMH"/>
</dbReference>
<evidence type="ECO:0000259" key="4">
    <source>
        <dbReference type="PROSITE" id="PS51387"/>
    </source>
</evidence>
<dbReference type="GO" id="GO:0071949">
    <property type="term" value="F:FAD binding"/>
    <property type="evidence" value="ECO:0007669"/>
    <property type="project" value="InterPro"/>
</dbReference>
<evidence type="ECO:0000313" key="5">
    <source>
        <dbReference type="EMBL" id="AFM23150.1"/>
    </source>
</evidence>
<dbReference type="EMBL" id="CP003360">
    <property type="protein sequence ID" value="AFM23150.1"/>
    <property type="molecule type" value="Genomic_DNA"/>
</dbReference>
<protein>
    <submittedName>
        <fullName evidence="5">Aerobic-type carbon monoxide dehydrogenase, middle subunit CoxM/CutM-like protein</fullName>
    </submittedName>
</protein>
<keyword evidence="3" id="KW-0560">Oxidoreductase</keyword>
<keyword evidence="2" id="KW-0274">FAD</keyword>
<dbReference type="Pfam" id="PF03450">
    <property type="entry name" value="CO_deh_flav_C"/>
    <property type="match status" value="1"/>
</dbReference>
<dbReference type="PATRIC" id="fig|706587.4.peg.472"/>
<dbReference type="InterPro" id="IPR002346">
    <property type="entry name" value="Mopterin_DH_FAD-bd"/>
</dbReference>
<dbReference type="PANTHER" id="PTHR42659:SF2">
    <property type="entry name" value="XANTHINE DEHYDROGENASE SUBUNIT C-RELATED"/>
    <property type="match status" value="1"/>
</dbReference>
<dbReference type="Gene3D" id="3.30.43.10">
    <property type="entry name" value="Uridine Diphospho-n-acetylenolpyruvylglucosamine Reductase, domain 2"/>
    <property type="match status" value="1"/>
</dbReference>